<evidence type="ECO:0000313" key="3">
    <source>
        <dbReference type="Proteomes" id="UP001558474"/>
    </source>
</evidence>
<evidence type="ECO:0000313" key="2">
    <source>
        <dbReference type="EMBL" id="MEX3738748.1"/>
    </source>
</evidence>
<sequence length="332" mass="37275">MAQAEENLAYLLDVRERRVQIVAELLGHFGIDLPAGLTAEDPRDFLAALDRWARDQWPAVYHPALAGTPLTWLALPNQGPHIVLAMLMDVAIVLGEIVTAKRPDYAWRLDLAPVNREMLTYQRVVLAKAPDDPRWTATPLDFEYVLLGKFDWFARGLGGYPLGYMVEAALAGGNDPVDDRLVALEPRDAPPLSPPLGPHVYDKADDHIHTLQGEGVDPEQAVVQSAVHTAYFLGWLVTRGLLRFDDESRGEVAEFRARGITAVELYEHFGARLSEDMLTSEGNAFARSYCRLESPNYHDDYEDTLAVGLPSEYYVPYTWDYQERIDTILDQP</sequence>
<comment type="caution">
    <text evidence="2">The sequence shown here is derived from an EMBL/GenBank/DDBJ whole genome shotgun (WGS) entry which is preliminary data.</text>
</comment>
<proteinExistence type="predicted"/>
<dbReference type="RefSeq" id="WP_368572969.1">
    <property type="nucleotide sequence ID" value="NZ_JBDLOU010000018.1"/>
</dbReference>
<dbReference type="Pfam" id="PF25191">
    <property type="entry name" value="DUF7832"/>
    <property type="match status" value="1"/>
</dbReference>
<feature type="domain" description="DUF7832" evidence="1">
    <location>
        <begin position="200"/>
        <end position="315"/>
    </location>
</feature>
<gene>
    <name evidence="2" type="ORF">ABFW12_10960</name>
</gene>
<organism evidence="2 3">
    <name type="scientific">Mycolicibacterium porcinum</name>
    <dbReference type="NCBI Taxonomy" id="39693"/>
    <lineage>
        <taxon>Bacteria</taxon>
        <taxon>Bacillati</taxon>
        <taxon>Actinomycetota</taxon>
        <taxon>Actinomycetes</taxon>
        <taxon>Mycobacteriales</taxon>
        <taxon>Mycobacteriaceae</taxon>
        <taxon>Mycolicibacterium</taxon>
    </lineage>
</organism>
<evidence type="ECO:0000259" key="1">
    <source>
        <dbReference type="Pfam" id="PF25191"/>
    </source>
</evidence>
<keyword evidence="3" id="KW-1185">Reference proteome</keyword>
<dbReference type="Proteomes" id="UP001558474">
    <property type="component" value="Unassembled WGS sequence"/>
</dbReference>
<reference evidence="2 3" key="1">
    <citation type="submission" date="2024-04" db="EMBL/GenBank/DDBJ databases">
        <title>Genomic Markers of Mycobacteria.</title>
        <authorList>
            <person name="Soliman M.S."/>
            <person name="Elkholy A."/>
            <person name="Soliman N.S."/>
            <person name="Abbas A."/>
            <person name="Khayrat S."/>
            <person name="Shawky S."/>
        </authorList>
    </citation>
    <scope>NUCLEOTIDE SEQUENCE [LARGE SCALE GENOMIC DNA]</scope>
    <source>
        <strain evidence="2 3">Egy-CU-AM5</strain>
    </source>
</reference>
<name>A0ABV3VF26_9MYCO</name>
<dbReference type="InterPro" id="IPR057154">
    <property type="entry name" value="DUF7832"/>
</dbReference>
<accession>A0ABV3VF26</accession>
<dbReference type="EMBL" id="JBDLOU010000018">
    <property type="protein sequence ID" value="MEX3738748.1"/>
    <property type="molecule type" value="Genomic_DNA"/>
</dbReference>
<protein>
    <recommendedName>
        <fullName evidence="1">DUF7832 domain-containing protein</fullName>
    </recommendedName>
</protein>